<sequence length="100" mass="10929">MATGNVNNKSQVKNVRIPHDILDSMEIVKQDDETASGFIITAIRGEIARRQAEGSKDNPLLSSLDALAQVEKIGTKAAEEIKQLISVARDELMRRDGLKG</sequence>
<dbReference type="NCBIfam" id="NF041551">
    <property type="entry name" value="YlcI_YnfO_N"/>
    <property type="match status" value="1"/>
</dbReference>
<reference evidence="1 2" key="1">
    <citation type="submission" date="2019-04" db="EMBL/GenBank/DDBJ databases">
        <authorList>
            <person name="Li M."/>
            <person name="Gao C."/>
        </authorList>
    </citation>
    <scope>NUCLEOTIDE SEQUENCE [LARGE SCALE GENOMIC DNA]</scope>
    <source>
        <strain evidence="1 2">BGMRC 2031</strain>
    </source>
</reference>
<evidence type="ECO:0000313" key="2">
    <source>
        <dbReference type="Proteomes" id="UP000305202"/>
    </source>
</evidence>
<name>A0ABY2SE42_9HYPH</name>
<organism evidence="1 2">
    <name type="scientific">Martelella alba</name>
    <dbReference type="NCBI Taxonomy" id="2590451"/>
    <lineage>
        <taxon>Bacteria</taxon>
        <taxon>Pseudomonadati</taxon>
        <taxon>Pseudomonadota</taxon>
        <taxon>Alphaproteobacteria</taxon>
        <taxon>Hyphomicrobiales</taxon>
        <taxon>Aurantimonadaceae</taxon>
        <taxon>Martelella</taxon>
    </lineage>
</organism>
<protein>
    <submittedName>
        <fullName evidence="1">Uncharacterized protein</fullName>
    </submittedName>
</protein>
<gene>
    <name evidence="1" type="ORF">FCN80_25050</name>
</gene>
<comment type="caution">
    <text evidence="1">The sequence shown here is derived from an EMBL/GenBank/DDBJ whole genome shotgun (WGS) entry which is preliminary data.</text>
</comment>
<evidence type="ECO:0000313" key="1">
    <source>
        <dbReference type="EMBL" id="TKI02444.1"/>
    </source>
</evidence>
<dbReference type="RefSeq" id="WP_136993025.1">
    <property type="nucleotide sequence ID" value="NZ_SZPQ01000078.1"/>
</dbReference>
<dbReference type="Proteomes" id="UP000305202">
    <property type="component" value="Unassembled WGS sequence"/>
</dbReference>
<accession>A0ABY2SE42</accession>
<proteinExistence type="predicted"/>
<keyword evidence="2" id="KW-1185">Reference proteome</keyword>
<dbReference type="EMBL" id="SZPQ01000078">
    <property type="protein sequence ID" value="TKI02444.1"/>
    <property type="molecule type" value="Genomic_DNA"/>
</dbReference>